<keyword evidence="7" id="KW-1185">Reference proteome</keyword>
<dbReference type="CDD" id="cd11780">
    <property type="entry name" value="SH3_Sorbs_3"/>
    <property type="match status" value="1"/>
</dbReference>
<accession>A0AAV8W4J3</accession>
<feature type="region of interest" description="Disordered" evidence="4">
    <location>
        <begin position="497"/>
        <end position="566"/>
    </location>
</feature>
<dbReference type="PROSITE" id="PS50002">
    <property type="entry name" value="SH3"/>
    <property type="match status" value="3"/>
</dbReference>
<feature type="non-terminal residue" evidence="6">
    <location>
        <position position="1"/>
    </location>
</feature>
<feature type="region of interest" description="Disordered" evidence="4">
    <location>
        <begin position="347"/>
        <end position="406"/>
    </location>
</feature>
<dbReference type="Pfam" id="PF14604">
    <property type="entry name" value="SH3_9"/>
    <property type="match status" value="2"/>
</dbReference>
<proteinExistence type="predicted"/>
<dbReference type="PANTHER" id="PTHR14167">
    <property type="entry name" value="SH3 DOMAIN-CONTAINING"/>
    <property type="match status" value="1"/>
</dbReference>
<feature type="compositionally biased region" description="Polar residues" evidence="4">
    <location>
        <begin position="1141"/>
        <end position="1158"/>
    </location>
</feature>
<dbReference type="InterPro" id="IPR050384">
    <property type="entry name" value="Endophilin_SH3RF"/>
</dbReference>
<evidence type="ECO:0000256" key="1">
    <source>
        <dbReference type="ARBA" id="ARBA00022443"/>
    </source>
</evidence>
<keyword evidence="1 3" id="KW-0728">SH3 domain</keyword>
<feature type="domain" description="SH3" evidence="5">
    <location>
        <begin position="1922"/>
        <end position="1981"/>
    </location>
</feature>
<evidence type="ECO:0000256" key="2">
    <source>
        <dbReference type="ARBA" id="ARBA00022737"/>
    </source>
</evidence>
<feature type="domain" description="SH3" evidence="5">
    <location>
        <begin position="1779"/>
        <end position="1838"/>
    </location>
</feature>
<dbReference type="PANTHER" id="PTHR14167:SF116">
    <property type="entry name" value="CAP, ISOFORM AC"/>
    <property type="match status" value="1"/>
</dbReference>
<dbReference type="InterPro" id="IPR001452">
    <property type="entry name" value="SH3_domain"/>
</dbReference>
<feature type="compositionally biased region" description="Low complexity" evidence="4">
    <location>
        <begin position="58"/>
        <end position="71"/>
    </location>
</feature>
<dbReference type="Proteomes" id="UP001159042">
    <property type="component" value="Unassembled WGS sequence"/>
</dbReference>
<evidence type="ECO:0000313" key="7">
    <source>
        <dbReference type="Proteomes" id="UP001159042"/>
    </source>
</evidence>
<evidence type="ECO:0000256" key="4">
    <source>
        <dbReference type="SAM" id="MobiDB-lite"/>
    </source>
</evidence>
<reference evidence="6 7" key="1">
    <citation type="journal article" date="2023" name="Insect Mol. Biol.">
        <title>Genome sequencing provides insights into the evolution of gene families encoding plant cell wall-degrading enzymes in longhorned beetles.</title>
        <authorList>
            <person name="Shin N.R."/>
            <person name="Okamura Y."/>
            <person name="Kirsch R."/>
            <person name="Pauchet Y."/>
        </authorList>
    </citation>
    <scope>NUCLEOTIDE SEQUENCE [LARGE SCALE GENOMIC DNA]</scope>
    <source>
        <strain evidence="6">EAD_L_NR</strain>
    </source>
</reference>
<gene>
    <name evidence="6" type="ORF">NQ315_003161</name>
</gene>
<dbReference type="Pfam" id="PF07653">
    <property type="entry name" value="SH3_2"/>
    <property type="match status" value="1"/>
</dbReference>
<dbReference type="InterPro" id="IPR036028">
    <property type="entry name" value="SH3-like_dom_sf"/>
</dbReference>
<feature type="region of interest" description="Disordered" evidence="4">
    <location>
        <begin position="1141"/>
        <end position="1161"/>
    </location>
</feature>
<evidence type="ECO:0000313" key="6">
    <source>
        <dbReference type="EMBL" id="KAJ8921541.1"/>
    </source>
</evidence>
<feature type="compositionally biased region" description="Basic and acidic residues" evidence="4">
    <location>
        <begin position="537"/>
        <end position="566"/>
    </location>
</feature>
<feature type="region of interest" description="Disordered" evidence="4">
    <location>
        <begin position="242"/>
        <end position="267"/>
    </location>
</feature>
<keyword evidence="2" id="KW-0677">Repeat</keyword>
<dbReference type="SMART" id="SM00326">
    <property type="entry name" value="SH3"/>
    <property type="match status" value="3"/>
</dbReference>
<dbReference type="CDD" id="cd11781">
    <property type="entry name" value="SH3_Sorbs_1"/>
    <property type="match status" value="1"/>
</dbReference>
<feature type="compositionally biased region" description="Pro residues" evidence="4">
    <location>
        <begin position="245"/>
        <end position="258"/>
    </location>
</feature>
<dbReference type="Gene3D" id="2.30.30.40">
    <property type="entry name" value="SH3 Domains"/>
    <property type="match status" value="3"/>
</dbReference>
<feature type="region of interest" description="Disordered" evidence="4">
    <location>
        <begin position="1490"/>
        <end position="1546"/>
    </location>
</feature>
<feature type="compositionally biased region" description="Polar residues" evidence="4">
    <location>
        <begin position="363"/>
        <end position="399"/>
    </location>
</feature>
<dbReference type="SUPFAM" id="SSF50044">
    <property type="entry name" value="SH3-domain"/>
    <property type="match status" value="3"/>
</dbReference>
<sequence length="1981" mass="227002">SVNFSAQYPYSSGYLSEPEPGAYDSDFTDYKYLTMDRRKPITQDKYSDYATSSTVPRSLNNKSSSSDLLRNAQEPYKVQPGRIENYTPGHSSISDKEAKEWWDEVMDIFDGHLEQQKRVPPAQPRSFINQALKESGYESDSTLVFRRREEAAQRLSPKEQREAYKVIQKGGDVPLQGLRKLAPERPKEKELVEFFPISPTLTRIRIHKNIKPQKELICYPVTVHHNNLNTFSTYKRTALSSAPLPKVPTPPPIPVPFPPKRKSSRNNPTLRLVSTMKLKSEKSPVCKRHETCFTTSSNINKTKVNYLRDKITYKLSPGVGKNGDIPKMRVVKKITATPELKNKITSTLSASKDPKTLTRKVQSKTNIHSTIGRSKSSDSVKSLPRTPTLSKKNSINASEENLGKSPIKTFGTEKRKFNLNISDKRLKIDKSPDLLSPTEVKKAVLSQSRSTPSGTIYKKTNAVLSSTKTNKIKEVLPIKVGISENAKRVFKSTIQRPVSTSPRLAKRASPCPSLTSEKSKLVKTSLESLGSPNMARKTKDVSKYPKSGIKEPKKNQKSKKEQINDEIAKKDKIRKDKMVDNSKKCLGRAEGTEIVKQMRNINDDDEMYDSGSAQYMADIEKQRQVIQSNYFFRHLFLRDNISPTPSNSSRNSWLIEKTNQLTRRKSSFSEPSIGAMKVYLKHTKPVTDSKFRSLDMERLRSRSVSPKSVTFEHPWPQTMTKRSSSLPPKLIFSQTSRPVSPVVYHRRTISPPPSPKLSRSPSSRKIMHFKYLDNLSKSHSYTKTPEYNLYMCPSLNQSTTSIDSIKSEDYHKYFHELVHATRKCDKFKDLNQFYSGIEKLGELERAFQLKPRKKGEHEIIDFDRWKEVRTRERAEQELNTLYNQLKANEKEKGFLYLPKDISKYKWRKEYDRGLRIKEKSVDNIKEAFEQIRLEESERENARRRELASLKDVYKPLWRGSSVLNLANSMVERRSQSEGRIKTSRQNLIDSERLLTRGIGSRIWSSLSMEQVNILKEQLNEIYNHHPYKEKPNCSIEVSKDRNRNYVSNLTVRRNSDTSERLQKGHPEPAVDMTEDHKKMLSQTLSKELLEKISKKRKENKMALPLVVGKEILGAVAAADANLKTQPLPQRPLIKTDAVNLNNNRTVSSTSENESGSTDESTKTVIYVGNKEDIKKKVEYFEKVKDKDSYTPTIYKPAESTYDMGDISLYSEKDEGKHKQENPKIFQSKSCQNVKEYFGEKELVKFATVPLSATRKQKFSPKKPELRALEISPLRSESSESLKSRAESPYLRESQALVKAGEVNRLRSKFEYMDDFYGFRSLKRSRSESDLHRVFPIQSIGYVDTIKRKYEYPAYSGRGRSRTRRGGVVSPLFLRAEDRFMPHINIISKIASLYTKRLQENGKETSRSTEELAELLGCPIGEVEKLREKFDSQEDISDRMYTSSPTIRDLKDIAPYLTANWIAHRYPKFEDNTRSLSSPETSIALRDITLMRKNSRHRSSSPSPKSKKSLSVLKQMPQKQQAENNDVRGQIYDPKIHEPVSRYQPSDSSRYRSGWSAHLKPSVSFKGVTWNHPYHHQKDITQEISIKSVSVFSNLYIKNEHFSITESPRKYVENEVTIHYKTPIRQEVKEYFSEDELAYRQAEAMKKIYQEERRKKYLQVSKSLQELQDMNSRRHTDNFIPSQKSPISLNRYDDFDDLAAPTAKPRSRSPEPRLVARAIYNFVGQTARELTFRKGDLIYVRKQVDKNWYEGELNAMVGLFPTNYVEIVPYDGIKTTPRKAHEGQARAKYNFVAQTHLELSLAKGELVVITRRVDDNWFEGKIGGRKGIFPTSYVEVLIDPQEPLPLSTKPVAAPAAHSLLLNGSAGGKESMGSHSYTPSLSNSQLTTSFHAKPVQVTTSGSFGSLSRTGKNPMNQTLHIDTQNEPVPYRTLYKYKPQNDDELELLEGDTVYVLEKCDDGWYVGSSDRTGAFGTFPGNYVEKI</sequence>
<organism evidence="6 7">
    <name type="scientific">Exocentrus adspersus</name>
    <dbReference type="NCBI Taxonomy" id="1586481"/>
    <lineage>
        <taxon>Eukaryota</taxon>
        <taxon>Metazoa</taxon>
        <taxon>Ecdysozoa</taxon>
        <taxon>Arthropoda</taxon>
        <taxon>Hexapoda</taxon>
        <taxon>Insecta</taxon>
        <taxon>Pterygota</taxon>
        <taxon>Neoptera</taxon>
        <taxon>Endopterygota</taxon>
        <taxon>Coleoptera</taxon>
        <taxon>Polyphaga</taxon>
        <taxon>Cucujiformia</taxon>
        <taxon>Chrysomeloidea</taxon>
        <taxon>Cerambycidae</taxon>
        <taxon>Lamiinae</taxon>
        <taxon>Acanthocinini</taxon>
        <taxon>Exocentrus</taxon>
    </lineage>
</organism>
<dbReference type="EMBL" id="JANEYG010000010">
    <property type="protein sequence ID" value="KAJ8921541.1"/>
    <property type="molecule type" value="Genomic_DNA"/>
</dbReference>
<dbReference type="CDD" id="cd11782">
    <property type="entry name" value="SH3_Sorbs_2"/>
    <property type="match status" value="1"/>
</dbReference>
<dbReference type="FunFam" id="2.30.30.40:FF:000001">
    <property type="entry name" value="Sorbin and SH3 domain-containing protein 1 isoform 2"/>
    <property type="match status" value="1"/>
</dbReference>
<evidence type="ECO:0000256" key="3">
    <source>
        <dbReference type="PROSITE-ProRule" id="PRU00192"/>
    </source>
</evidence>
<comment type="caution">
    <text evidence="6">The sequence shown here is derived from an EMBL/GenBank/DDBJ whole genome shotgun (WGS) entry which is preliminary data.</text>
</comment>
<feature type="region of interest" description="Disordered" evidence="4">
    <location>
        <begin position="1"/>
        <end position="24"/>
    </location>
</feature>
<evidence type="ECO:0000259" key="5">
    <source>
        <dbReference type="PROSITE" id="PS50002"/>
    </source>
</evidence>
<name>A0AAV8W4J3_9CUCU</name>
<protein>
    <recommendedName>
        <fullName evidence="5">SH3 domain-containing protein</fullName>
    </recommendedName>
</protein>
<feature type="compositionally biased region" description="Low complexity" evidence="4">
    <location>
        <begin position="1499"/>
        <end position="1513"/>
    </location>
</feature>
<feature type="region of interest" description="Disordered" evidence="4">
    <location>
        <begin position="43"/>
        <end position="91"/>
    </location>
</feature>
<feature type="domain" description="SH3" evidence="5">
    <location>
        <begin position="1710"/>
        <end position="1769"/>
    </location>
</feature>
<feature type="compositionally biased region" description="Polar residues" evidence="4">
    <location>
        <begin position="1"/>
        <end position="14"/>
    </location>
</feature>